<dbReference type="GO" id="GO:0120539">
    <property type="term" value="F:4-hydroxy-3-methoxy-5-polyprenylbenzoate decarboxylase activity"/>
    <property type="evidence" value="ECO:0007669"/>
    <property type="project" value="UniProtKB-EC"/>
</dbReference>
<feature type="binding site" evidence="6">
    <location>
        <position position="168"/>
    </location>
    <ligand>
        <name>Zn(2+)</name>
        <dbReference type="ChEBI" id="CHEBI:29105"/>
    </ligand>
</feature>
<keyword evidence="4 6" id="KW-0472">Membrane</keyword>
<comment type="cofactor">
    <cofactor evidence="6">
        <name>Zn(2+)</name>
        <dbReference type="ChEBI" id="CHEBI:29105"/>
    </cofactor>
</comment>
<dbReference type="HAMAP" id="MF_03111">
    <property type="entry name" value="Coq4"/>
    <property type="match status" value="1"/>
</dbReference>
<keyword evidence="2 6" id="KW-0999">Mitochondrion inner membrane</keyword>
<reference evidence="7 8" key="1">
    <citation type="journal article" date="2018" name="Biotechnol. Adv.">
        <title>Improved genomic resources and new bioinformatic workflow for the carcinogenic parasite Clonorchis sinensis: Biotechnological implications.</title>
        <authorList>
            <person name="Wang D."/>
            <person name="Korhonen P.K."/>
            <person name="Gasser R.B."/>
            <person name="Young N.D."/>
        </authorList>
    </citation>
    <scope>NUCLEOTIDE SEQUENCE [LARGE SCALE GENOMIC DNA]</scope>
    <source>
        <strain evidence="7">Cs-k2</strain>
    </source>
</reference>
<keyword evidence="8" id="KW-1185">Reference proteome</keyword>
<reference evidence="7 8" key="2">
    <citation type="journal article" date="2021" name="Genomics">
        <title>High-quality reference genome for Clonorchis sinensis.</title>
        <authorList>
            <person name="Young N.D."/>
            <person name="Stroehlein A.J."/>
            <person name="Kinkar L."/>
            <person name="Wang T."/>
            <person name="Sohn W.M."/>
            <person name="Chang B.C.H."/>
            <person name="Kaur P."/>
            <person name="Weisz D."/>
            <person name="Dudchenko O."/>
            <person name="Aiden E.L."/>
            <person name="Korhonen P.K."/>
            <person name="Gasser R.B."/>
        </authorList>
    </citation>
    <scope>NUCLEOTIDE SEQUENCE [LARGE SCALE GENOMIC DNA]</scope>
    <source>
        <strain evidence="7">Cs-k2</strain>
    </source>
</reference>
<dbReference type="OrthoDB" id="4249at2759"/>
<protein>
    <recommendedName>
        <fullName evidence="6">Ubiquinone biosynthesis protein COQ4 homolog, mitochondrial</fullName>
    </recommendedName>
    <alternativeName>
        <fullName evidence="6">4-hydroxy-3-methoxy-5-polyprenylbenzoate decarboxylase</fullName>
        <ecNumber evidence="6">4.1.1.130</ecNumber>
    </alternativeName>
    <alternativeName>
        <fullName evidence="6">Coenzyme Q biosynthesis protein 4 homolog</fullName>
    </alternativeName>
</protein>
<dbReference type="EC" id="4.1.1.130" evidence="6"/>
<evidence type="ECO:0000256" key="1">
    <source>
        <dbReference type="ARBA" id="ARBA00022688"/>
    </source>
</evidence>
<keyword evidence="6" id="KW-0862">Zinc</keyword>
<keyword evidence="6" id="KW-0479">Metal-binding</keyword>
<feature type="binding site" evidence="6">
    <location>
        <position position="184"/>
    </location>
    <ligand>
        <name>Zn(2+)</name>
        <dbReference type="ChEBI" id="CHEBI:29105"/>
    </ligand>
</feature>
<evidence type="ECO:0000313" key="7">
    <source>
        <dbReference type="EMBL" id="KAG5452167.1"/>
    </source>
</evidence>
<gene>
    <name evidence="7" type="ORF">CSKR_108341</name>
</gene>
<feature type="binding site" evidence="6">
    <location>
        <position position="169"/>
    </location>
    <ligand>
        <name>Zn(2+)</name>
        <dbReference type="ChEBI" id="CHEBI:29105"/>
    </ligand>
</feature>
<dbReference type="GO" id="GO:0031314">
    <property type="term" value="C:extrinsic component of mitochondrial inner membrane"/>
    <property type="evidence" value="ECO:0007669"/>
    <property type="project" value="UniProtKB-UniRule"/>
</dbReference>
<evidence type="ECO:0000256" key="6">
    <source>
        <dbReference type="HAMAP-Rule" id="MF_03111"/>
    </source>
</evidence>
<dbReference type="PANTHER" id="PTHR12922">
    <property type="entry name" value="UBIQUINONE BIOSYNTHESIS PROTEIN"/>
    <property type="match status" value="1"/>
</dbReference>
<comment type="function">
    <text evidence="6">Lyase that catalyzes the C1-decarboxylation of 4-hydroxy-3-methoxy-5-(all-trans-polyprenyl)benzoic acid into 2-methoxy-6-(all-trans-polyprenyl)phenol during ubiquinone biosynthesis.</text>
</comment>
<proteinExistence type="inferred from homology"/>
<comment type="subunit">
    <text evidence="6">Component of a multi-subunit COQ enzyme complex.</text>
</comment>
<comment type="subcellular location">
    <subcellularLocation>
        <location evidence="6">Mitochondrion inner membrane</location>
        <topology evidence="6">Peripheral membrane protein</topology>
        <orientation evidence="6">Matrix side</orientation>
    </subcellularLocation>
</comment>
<name>A0A8T1MS06_CLOSI</name>
<dbReference type="AlphaFoldDB" id="A0A8T1MS06"/>
<keyword evidence="1 6" id="KW-0831">Ubiquinone biosynthesis</keyword>
<dbReference type="GO" id="GO:0008270">
    <property type="term" value="F:zinc ion binding"/>
    <property type="evidence" value="ECO:0007669"/>
    <property type="project" value="UniProtKB-UniRule"/>
</dbReference>
<dbReference type="Proteomes" id="UP000286415">
    <property type="component" value="Unassembled WGS sequence"/>
</dbReference>
<keyword evidence="3 6" id="KW-0496">Mitochondrion</keyword>
<feature type="binding site" evidence="6">
    <location>
        <position position="172"/>
    </location>
    <ligand>
        <name>Zn(2+)</name>
        <dbReference type="ChEBI" id="CHEBI:29105"/>
    </ligand>
</feature>
<keyword evidence="7" id="KW-0830">Ubiquinone</keyword>
<sequence length="280" mass="31763">MLRLSASGSAGTIRLSWSRSKFTSFFIAKTLTTAVNSAQPLSYEGHITLTTLQRILLVVGSGVGCFLNPRRADLLSTFGETSGTFALKRMWERMSLDPVGRRILTERPRIRTNTVDLDRLRKLPPNSFGNAYVAFLDHYKYSPDERHLVHFVDDPDLAYVMQRYREVHDLVHTLLEQPTDMLGEVVVKWVEGIQTGLPMCLTGGFAGSLRLAPIQTRNYLNTHLDYALRVGFEGRSLMNVYFEEHWEQPLGEFRSSLNIPHPPVRHFGRKRPKASTGVMA</sequence>
<evidence type="ECO:0000256" key="2">
    <source>
        <dbReference type="ARBA" id="ARBA00022792"/>
    </source>
</evidence>
<comment type="pathway">
    <text evidence="6">Cofactor biosynthesis; ubiquinone biosynthesis.</text>
</comment>
<dbReference type="InterPro" id="IPR007715">
    <property type="entry name" value="Coq4"/>
</dbReference>
<dbReference type="InterPro" id="IPR027540">
    <property type="entry name" value="Coq4_euk"/>
</dbReference>
<evidence type="ECO:0000256" key="4">
    <source>
        <dbReference type="ARBA" id="ARBA00023136"/>
    </source>
</evidence>
<dbReference type="PANTHER" id="PTHR12922:SF7">
    <property type="entry name" value="UBIQUINONE BIOSYNTHESIS PROTEIN COQ4 HOMOLOG, MITOCHONDRIAL"/>
    <property type="match status" value="1"/>
</dbReference>
<evidence type="ECO:0000256" key="5">
    <source>
        <dbReference type="ARBA" id="ARBA00023239"/>
    </source>
</evidence>
<evidence type="ECO:0000313" key="8">
    <source>
        <dbReference type="Proteomes" id="UP000286415"/>
    </source>
</evidence>
<accession>A0A8T1MS06</accession>
<dbReference type="EMBL" id="NIRI02000042">
    <property type="protein sequence ID" value="KAG5452167.1"/>
    <property type="molecule type" value="Genomic_DNA"/>
</dbReference>
<comment type="catalytic activity">
    <reaction evidence="6">
        <text>a 4-hydroxy-3-methoxy-5-(all-trans-polyprenyl)benzoate + H(+) = a 2-methoxy-6-(all-trans-polyprenyl)phenol + CO2</text>
        <dbReference type="Rhea" id="RHEA:81179"/>
        <dbReference type="Rhea" id="RHEA-COMP:9551"/>
        <dbReference type="Rhea" id="RHEA-COMP:10931"/>
        <dbReference type="ChEBI" id="CHEBI:15378"/>
        <dbReference type="ChEBI" id="CHEBI:16526"/>
        <dbReference type="ChEBI" id="CHEBI:62731"/>
        <dbReference type="ChEBI" id="CHEBI:84443"/>
        <dbReference type="EC" id="4.1.1.130"/>
    </reaction>
</comment>
<organism evidence="7 8">
    <name type="scientific">Clonorchis sinensis</name>
    <name type="common">Chinese liver fluke</name>
    <dbReference type="NCBI Taxonomy" id="79923"/>
    <lineage>
        <taxon>Eukaryota</taxon>
        <taxon>Metazoa</taxon>
        <taxon>Spiralia</taxon>
        <taxon>Lophotrochozoa</taxon>
        <taxon>Platyhelminthes</taxon>
        <taxon>Trematoda</taxon>
        <taxon>Digenea</taxon>
        <taxon>Opisthorchiida</taxon>
        <taxon>Opisthorchiata</taxon>
        <taxon>Opisthorchiidae</taxon>
        <taxon>Clonorchis</taxon>
    </lineage>
</organism>
<comment type="caution">
    <text evidence="7">The sequence shown here is derived from an EMBL/GenBank/DDBJ whole genome shotgun (WGS) entry which is preliminary data.</text>
</comment>
<dbReference type="Pfam" id="PF05019">
    <property type="entry name" value="Coq4"/>
    <property type="match status" value="1"/>
</dbReference>
<comment type="similarity">
    <text evidence="6">Belongs to the COQ4 family.</text>
</comment>
<keyword evidence="5 6" id="KW-0456">Lyase</keyword>
<evidence type="ECO:0000256" key="3">
    <source>
        <dbReference type="ARBA" id="ARBA00023128"/>
    </source>
</evidence>